<comment type="caution">
    <text evidence="1">The sequence shown here is derived from an EMBL/GenBank/DDBJ whole genome shotgun (WGS) entry which is preliminary data.</text>
</comment>
<proteinExistence type="predicted"/>
<dbReference type="AlphaFoldDB" id="A0A0F9B1U2"/>
<reference evidence="1" key="1">
    <citation type="journal article" date="2015" name="Nature">
        <title>Complex archaea that bridge the gap between prokaryotes and eukaryotes.</title>
        <authorList>
            <person name="Spang A."/>
            <person name="Saw J.H."/>
            <person name="Jorgensen S.L."/>
            <person name="Zaremba-Niedzwiedzka K."/>
            <person name="Martijn J."/>
            <person name="Lind A.E."/>
            <person name="van Eijk R."/>
            <person name="Schleper C."/>
            <person name="Guy L."/>
            <person name="Ettema T.J."/>
        </authorList>
    </citation>
    <scope>NUCLEOTIDE SEQUENCE</scope>
</reference>
<evidence type="ECO:0000313" key="1">
    <source>
        <dbReference type="EMBL" id="KKL15630.1"/>
    </source>
</evidence>
<dbReference type="EMBL" id="LAZR01039989">
    <property type="protein sequence ID" value="KKL15630.1"/>
    <property type="molecule type" value="Genomic_DNA"/>
</dbReference>
<name>A0A0F9B1U2_9ZZZZ</name>
<gene>
    <name evidence="1" type="ORF">LCGC14_2503660</name>
</gene>
<organism evidence="1">
    <name type="scientific">marine sediment metagenome</name>
    <dbReference type="NCBI Taxonomy" id="412755"/>
    <lineage>
        <taxon>unclassified sequences</taxon>
        <taxon>metagenomes</taxon>
        <taxon>ecological metagenomes</taxon>
    </lineage>
</organism>
<feature type="non-terminal residue" evidence="1">
    <location>
        <position position="115"/>
    </location>
</feature>
<protein>
    <submittedName>
        <fullName evidence="1">Uncharacterized protein</fullName>
    </submittedName>
</protein>
<sequence length="115" mass="13250">MAILLSEINSIATKKIMPGVVDQFFKAGPMIAYLRRRFNRRWAGPQIQENYLFRPMKGGAYAKGQTFDVTKQQTHTGMLFTPRYYEVNVTEYLEDLEVEMAGETAMFSKLKLDLS</sequence>
<accession>A0A0F9B1U2</accession>